<accession>A0ABW7YLT9</accession>
<evidence type="ECO:0008006" key="3">
    <source>
        <dbReference type="Google" id="ProtNLM"/>
    </source>
</evidence>
<reference evidence="1 2" key="1">
    <citation type="submission" date="2024-10" db="EMBL/GenBank/DDBJ databases">
        <title>The Natural Products Discovery Center: Release of the First 8490 Sequenced Strains for Exploring Actinobacteria Biosynthetic Diversity.</title>
        <authorList>
            <person name="Kalkreuter E."/>
            <person name="Kautsar S.A."/>
            <person name="Yang D."/>
            <person name="Bader C.D."/>
            <person name="Teijaro C.N."/>
            <person name="Fluegel L."/>
            <person name="Davis C.M."/>
            <person name="Simpson J.R."/>
            <person name="Lauterbach L."/>
            <person name="Steele A.D."/>
            <person name="Gui C."/>
            <person name="Meng S."/>
            <person name="Li G."/>
            <person name="Viehrig K."/>
            <person name="Ye F."/>
            <person name="Su P."/>
            <person name="Kiefer A.F."/>
            <person name="Nichols A."/>
            <person name="Cepeda A.J."/>
            <person name="Yan W."/>
            <person name="Fan B."/>
            <person name="Jiang Y."/>
            <person name="Adhikari A."/>
            <person name="Zheng C.-J."/>
            <person name="Schuster L."/>
            <person name="Cowan T.M."/>
            <person name="Smanski M.J."/>
            <person name="Chevrette M.G."/>
            <person name="De Carvalho L.P.S."/>
            <person name="Shen B."/>
        </authorList>
    </citation>
    <scope>NUCLEOTIDE SEQUENCE [LARGE SCALE GENOMIC DNA]</scope>
    <source>
        <strain evidence="1 2">NPDC050545</strain>
    </source>
</reference>
<dbReference type="Proteomes" id="UP001612741">
    <property type="component" value="Unassembled WGS sequence"/>
</dbReference>
<comment type="caution">
    <text evidence="1">The sequence shown here is derived from an EMBL/GenBank/DDBJ whole genome shotgun (WGS) entry which is preliminary data.</text>
</comment>
<dbReference type="RefSeq" id="WP_397079323.1">
    <property type="nucleotide sequence ID" value="NZ_JBITGY010000002.1"/>
</dbReference>
<evidence type="ECO:0000313" key="2">
    <source>
        <dbReference type="Proteomes" id="UP001612741"/>
    </source>
</evidence>
<name>A0ABW7YLT9_9ACTN</name>
<gene>
    <name evidence="1" type="ORF">ACIBG2_05775</name>
</gene>
<keyword evidence="2" id="KW-1185">Reference proteome</keyword>
<dbReference type="EMBL" id="JBITGY010000002">
    <property type="protein sequence ID" value="MFI6496868.1"/>
    <property type="molecule type" value="Genomic_DNA"/>
</dbReference>
<evidence type="ECO:0000313" key="1">
    <source>
        <dbReference type="EMBL" id="MFI6496868.1"/>
    </source>
</evidence>
<proteinExistence type="predicted"/>
<protein>
    <recommendedName>
        <fullName evidence="3">CBS domain-containing protein</fullName>
    </recommendedName>
</protein>
<organism evidence="1 2">
    <name type="scientific">Nonomuraea typhae</name>
    <dbReference type="NCBI Taxonomy" id="2603600"/>
    <lineage>
        <taxon>Bacteria</taxon>
        <taxon>Bacillati</taxon>
        <taxon>Actinomycetota</taxon>
        <taxon>Actinomycetes</taxon>
        <taxon>Streptosporangiales</taxon>
        <taxon>Streptosporangiaceae</taxon>
        <taxon>Nonomuraea</taxon>
    </lineage>
</organism>
<sequence length="52" mass="5652">MDRKAQQEQAKQQAVDLARHGIKAIPAGEGVWLGVVETAKLLAILAALREEE</sequence>